<comment type="caution">
    <text evidence="1">The sequence shown here is derived from an EMBL/GenBank/DDBJ whole genome shotgun (WGS) entry which is preliminary data.</text>
</comment>
<organism evidence="1 2">
    <name type="scientific">Aquitalea magnusonii</name>
    <dbReference type="NCBI Taxonomy" id="332411"/>
    <lineage>
        <taxon>Bacteria</taxon>
        <taxon>Pseudomonadati</taxon>
        <taxon>Pseudomonadota</taxon>
        <taxon>Betaproteobacteria</taxon>
        <taxon>Neisseriales</taxon>
        <taxon>Chromobacteriaceae</taxon>
        <taxon>Aquitalea</taxon>
    </lineage>
</organism>
<gene>
    <name evidence="1" type="ORF">DFR38_12532</name>
</gene>
<dbReference type="EMBL" id="QJKC01000025">
    <property type="protein sequence ID" value="PXX41347.1"/>
    <property type="molecule type" value="Genomic_DNA"/>
</dbReference>
<evidence type="ECO:0000313" key="2">
    <source>
        <dbReference type="Proteomes" id="UP000248395"/>
    </source>
</evidence>
<accession>A0A318J4U1</accession>
<keyword evidence="2" id="KW-1185">Reference proteome</keyword>
<dbReference type="Proteomes" id="UP000248395">
    <property type="component" value="Unassembled WGS sequence"/>
</dbReference>
<sequence>MSEQPQDEQNPLPSHADLLLEALSRPLEPQEQQQVQAELATDPEAAADARVLEILNAHRTLSHWERRQSDAFAQFARALPSQQRHAWLVRLQTHMTRHALAYLSVLLLQTTSIAWLMSRDEQGLAAYRGVVVNSCPALKVRFANGVSEEQIRRVLLQVDGHIVDGPDGQGVYAISLPAEKTAAAQAALSPIAEHIDDSKTECPAQ</sequence>
<reference evidence="1 2" key="1">
    <citation type="submission" date="2018-05" db="EMBL/GenBank/DDBJ databases">
        <title>Genomic Encyclopedia of Type Strains, Phase IV (KMG-IV): sequencing the most valuable type-strain genomes for metagenomic binning, comparative biology and taxonomic classification.</title>
        <authorList>
            <person name="Goeker M."/>
        </authorList>
    </citation>
    <scope>NUCLEOTIDE SEQUENCE [LARGE SCALE GENOMIC DNA]</scope>
    <source>
        <strain evidence="1 2">DSM 25134</strain>
    </source>
</reference>
<protein>
    <submittedName>
        <fullName evidence="1">Uncharacterized protein</fullName>
    </submittedName>
</protein>
<dbReference type="AlphaFoldDB" id="A0A318J4U1"/>
<name>A0A318J4U1_9NEIS</name>
<proteinExistence type="predicted"/>
<dbReference type="RefSeq" id="WP_059284719.1">
    <property type="nucleotide sequence ID" value="NZ_LNQU01000006.1"/>
</dbReference>
<evidence type="ECO:0000313" key="1">
    <source>
        <dbReference type="EMBL" id="PXX41347.1"/>
    </source>
</evidence>